<reference evidence="1 2" key="1">
    <citation type="journal article" date="2018" name="Evol. Lett.">
        <title>Horizontal gene cluster transfer increased hallucinogenic mushroom diversity.</title>
        <authorList>
            <person name="Reynolds H.T."/>
            <person name="Vijayakumar V."/>
            <person name="Gluck-Thaler E."/>
            <person name="Korotkin H.B."/>
            <person name="Matheny P.B."/>
            <person name="Slot J.C."/>
        </authorList>
    </citation>
    <scope>NUCLEOTIDE SEQUENCE [LARGE SCALE GENOMIC DNA]</scope>
    <source>
        <strain evidence="1 2">2629</strain>
    </source>
</reference>
<organism evidence="1 2">
    <name type="scientific">Panaeolus cyanescens</name>
    <dbReference type="NCBI Taxonomy" id="181874"/>
    <lineage>
        <taxon>Eukaryota</taxon>
        <taxon>Fungi</taxon>
        <taxon>Dikarya</taxon>
        <taxon>Basidiomycota</taxon>
        <taxon>Agaricomycotina</taxon>
        <taxon>Agaricomycetes</taxon>
        <taxon>Agaricomycetidae</taxon>
        <taxon>Agaricales</taxon>
        <taxon>Agaricineae</taxon>
        <taxon>Galeropsidaceae</taxon>
        <taxon>Panaeolus</taxon>
    </lineage>
</organism>
<dbReference type="AlphaFoldDB" id="A0A409YS86"/>
<keyword evidence="2" id="KW-1185">Reference proteome</keyword>
<dbReference type="InParanoid" id="A0A409YS86"/>
<sequence length="183" mass="19470">MTRDPTDTVSYIQPSVEWAGTELVTAIGPGESGRTKYEIKYIQSLYVIHKSGIDPKTWVSEPMTATYTHEQGGNILIEKGDPTISTVASGGTIQDVGLNMECVLDDKHELGVCSGENLYAELTEVVDGTQTVLSTFTETVPTTYTGTVFPIATITTSAAGSLYSTRSAVLTLAAVMLGAFAAY</sequence>
<gene>
    <name evidence="1" type="ORF">CVT24_006630</name>
</gene>
<protein>
    <submittedName>
        <fullName evidence="1">Uncharacterized protein</fullName>
    </submittedName>
</protein>
<accession>A0A409YS86</accession>
<name>A0A409YS86_9AGAR</name>
<dbReference type="EMBL" id="NHTK01000748">
    <property type="protein sequence ID" value="PPR05876.1"/>
    <property type="molecule type" value="Genomic_DNA"/>
</dbReference>
<comment type="caution">
    <text evidence="1">The sequence shown here is derived from an EMBL/GenBank/DDBJ whole genome shotgun (WGS) entry which is preliminary data.</text>
</comment>
<dbReference type="Proteomes" id="UP000284842">
    <property type="component" value="Unassembled WGS sequence"/>
</dbReference>
<proteinExistence type="predicted"/>
<evidence type="ECO:0000313" key="1">
    <source>
        <dbReference type="EMBL" id="PPR05876.1"/>
    </source>
</evidence>
<dbReference type="OrthoDB" id="3046728at2759"/>
<evidence type="ECO:0000313" key="2">
    <source>
        <dbReference type="Proteomes" id="UP000284842"/>
    </source>
</evidence>